<comment type="similarity">
    <text evidence="5">Belongs to the biotin--protein ligase family.</text>
</comment>
<organism evidence="7 9">
    <name type="scientific">Megasphaera lornae</name>
    <dbReference type="NCBI Taxonomy" id="1000568"/>
    <lineage>
        <taxon>Bacteria</taxon>
        <taxon>Bacillati</taxon>
        <taxon>Bacillota</taxon>
        <taxon>Negativicutes</taxon>
        <taxon>Veillonellales</taxon>
        <taxon>Veillonellaceae</taxon>
        <taxon>Megasphaera</taxon>
    </lineage>
</organism>
<dbReference type="InterPro" id="IPR011991">
    <property type="entry name" value="ArsR-like_HTH"/>
</dbReference>
<evidence type="ECO:0000256" key="5">
    <source>
        <dbReference type="HAMAP-Rule" id="MF_00978"/>
    </source>
</evidence>
<protein>
    <recommendedName>
        <fullName evidence="5">Bifunctional ligase/repressor BirA</fullName>
    </recommendedName>
    <alternativeName>
        <fullName evidence="5">Biotin--[acetyl-CoA-carboxylase] ligase</fullName>
        <ecNumber evidence="5">6.3.4.15</ecNumber>
    </alternativeName>
    <alternativeName>
        <fullName evidence="5">Biotin--protein ligase</fullName>
    </alternativeName>
    <alternativeName>
        <fullName evidence="5">Biotin-[acetyl-CoA carboxylase] synthetase</fullName>
    </alternativeName>
</protein>
<dbReference type="GO" id="GO:0005524">
    <property type="term" value="F:ATP binding"/>
    <property type="evidence" value="ECO:0007669"/>
    <property type="project" value="UniProtKB-UniRule"/>
</dbReference>
<evidence type="ECO:0000313" key="10">
    <source>
        <dbReference type="Proteomes" id="UP000004018"/>
    </source>
</evidence>
<dbReference type="NCBIfam" id="TIGR00121">
    <property type="entry name" value="birA_ligase"/>
    <property type="match status" value="1"/>
</dbReference>
<dbReference type="Proteomes" id="UP000003242">
    <property type="component" value="Unassembled WGS sequence"/>
</dbReference>
<comment type="function">
    <text evidence="5">Acts both as a biotin--[acetyl-CoA-carboxylase] ligase and a repressor.</text>
</comment>
<keyword evidence="4 5" id="KW-0092">Biotin</keyword>
<dbReference type="GO" id="GO:0016740">
    <property type="term" value="F:transferase activity"/>
    <property type="evidence" value="ECO:0007669"/>
    <property type="project" value="UniProtKB-ARBA"/>
</dbReference>
<dbReference type="CDD" id="cd00090">
    <property type="entry name" value="HTH_ARSR"/>
    <property type="match status" value="1"/>
</dbReference>
<dbReference type="GO" id="GO:0003677">
    <property type="term" value="F:DNA binding"/>
    <property type="evidence" value="ECO:0007669"/>
    <property type="project" value="UniProtKB-UniRule"/>
</dbReference>
<keyword evidence="5" id="KW-0804">Transcription</keyword>
<feature type="domain" description="BPL/LPL catalytic" evidence="6">
    <location>
        <begin position="67"/>
        <end position="257"/>
    </location>
</feature>
<accession>D3LWV9</accession>
<feature type="binding site" evidence="5">
    <location>
        <position position="185"/>
    </location>
    <ligand>
        <name>biotin</name>
        <dbReference type="ChEBI" id="CHEBI:57586"/>
    </ligand>
</feature>
<dbReference type="HAMAP" id="MF_00978">
    <property type="entry name" value="Bifunct_BirA"/>
    <property type="match status" value="1"/>
</dbReference>
<dbReference type="OrthoDB" id="9807064at2"/>
<dbReference type="Proteomes" id="UP000004018">
    <property type="component" value="Unassembled WGS sequence"/>
</dbReference>
<dbReference type="InterPro" id="IPR036390">
    <property type="entry name" value="WH_DNA-bd_sf"/>
</dbReference>
<comment type="caution">
    <text evidence="7">The sequence shown here is derived from an EMBL/GenBank/DDBJ whole genome shotgun (WGS) entry which is preliminary data.</text>
</comment>
<dbReference type="Pfam" id="PF02237">
    <property type="entry name" value="BPL_C"/>
    <property type="match status" value="1"/>
</dbReference>
<feature type="binding site" evidence="5">
    <location>
        <begin position="90"/>
        <end position="92"/>
    </location>
    <ligand>
        <name>biotin</name>
        <dbReference type="ChEBI" id="CHEBI:57586"/>
    </ligand>
</feature>
<evidence type="ECO:0000256" key="3">
    <source>
        <dbReference type="ARBA" id="ARBA00022840"/>
    </source>
</evidence>
<reference evidence="9" key="1">
    <citation type="submission" date="2009-12" db="EMBL/GenBank/DDBJ databases">
        <title>Sequence of Clostridiales genomosp. BVAB3 str. UPII9-5.</title>
        <authorList>
            <person name="Madupu R."/>
            <person name="Durkin A.S."/>
            <person name="Torralba M."/>
            <person name="Methe B."/>
            <person name="Sutton G.G."/>
            <person name="Strausberg R.L."/>
            <person name="Nelson K.E."/>
        </authorList>
    </citation>
    <scope>NUCLEOTIDE SEQUENCE [LARGE SCALE GENOMIC DNA]</scope>
    <source>
        <strain evidence="9">28L</strain>
    </source>
</reference>
<keyword evidence="2 5" id="KW-0547">Nucleotide-binding</keyword>
<evidence type="ECO:0000313" key="7">
    <source>
        <dbReference type="EMBL" id="EFD93346.1"/>
    </source>
</evidence>
<dbReference type="InterPro" id="IPR003142">
    <property type="entry name" value="BPL_C"/>
</dbReference>
<dbReference type="InterPro" id="IPR013196">
    <property type="entry name" value="HTH_11"/>
</dbReference>
<dbReference type="GO" id="GO:0006355">
    <property type="term" value="P:regulation of DNA-templated transcription"/>
    <property type="evidence" value="ECO:0007669"/>
    <property type="project" value="UniProtKB-UniRule"/>
</dbReference>
<dbReference type="eggNOG" id="COG1654">
    <property type="taxonomic scope" value="Bacteria"/>
</dbReference>
<keyword evidence="5" id="KW-0238">DNA-binding</keyword>
<dbReference type="eggNOG" id="COG0340">
    <property type="taxonomic scope" value="Bacteria"/>
</dbReference>
<evidence type="ECO:0000256" key="4">
    <source>
        <dbReference type="ARBA" id="ARBA00023267"/>
    </source>
</evidence>
<evidence type="ECO:0000313" key="8">
    <source>
        <dbReference type="EMBL" id="EGL39613.1"/>
    </source>
</evidence>
<dbReference type="InterPro" id="IPR004143">
    <property type="entry name" value="BPL_LPL_catalytic"/>
</dbReference>
<dbReference type="InterPro" id="IPR004408">
    <property type="entry name" value="Biotin_CoA_COase_ligase"/>
</dbReference>
<dbReference type="PANTHER" id="PTHR12835">
    <property type="entry name" value="BIOTIN PROTEIN LIGASE"/>
    <property type="match status" value="1"/>
</dbReference>
<evidence type="ECO:0000259" key="6">
    <source>
        <dbReference type="PROSITE" id="PS51733"/>
    </source>
</evidence>
<feature type="binding site" evidence="5">
    <location>
        <position position="114"/>
    </location>
    <ligand>
        <name>biotin</name>
        <dbReference type="ChEBI" id="CHEBI:57586"/>
    </ligand>
</feature>
<evidence type="ECO:0000256" key="1">
    <source>
        <dbReference type="ARBA" id="ARBA00022598"/>
    </source>
</evidence>
<keyword evidence="10" id="KW-1185">Reference proteome</keyword>
<dbReference type="EC" id="6.3.4.15" evidence="5"/>
<dbReference type="STRING" id="699218.HMPREF0889_0769"/>
<evidence type="ECO:0000313" key="9">
    <source>
        <dbReference type="Proteomes" id="UP000003242"/>
    </source>
</evidence>
<keyword evidence="1 5" id="KW-0436">Ligase</keyword>
<dbReference type="SUPFAM" id="SSF50037">
    <property type="entry name" value="C-terminal domain of transcriptional repressors"/>
    <property type="match status" value="1"/>
</dbReference>
<evidence type="ECO:0000256" key="2">
    <source>
        <dbReference type="ARBA" id="ARBA00022741"/>
    </source>
</evidence>
<keyword evidence="5" id="KW-0678">Repressor</keyword>
<dbReference type="InterPro" id="IPR008988">
    <property type="entry name" value="Transcriptional_repressor_C"/>
</dbReference>
<dbReference type="AlphaFoldDB" id="D3LWV9"/>
<dbReference type="Gene3D" id="1.10.10.10">
    <property type="entry name" value="Winged helix-like DNA-binding domain superfamily/Winged helix DNA-binding domain"/>
    <property type="match status" value="1"/>
</dbReference>
<dbReference type="GO" id="GO:0004077">
    <property type="term" value="F:biotin--[biotin carboxyl-carrier protein] ligase activity"/>
    <property type="evidence" value="ECO:0007669"/>
    <property type="project" value="UniProtKB-UniRule"/>
</dbReference>
<keyword evidence="3 5" id="KW-0067">ATP-binding</keyword>
<feature type="binding site" evidence="5">
    <location>
        <begin position="118"/>
        <end position="120"/>
    </location>
    <ligand>
        <name>biotin</name>
        <dbReference type="ChEBI" id="CHEBI:57586"/>
    </ligand>
</feature>
<dbReference type="PANTHER" id="PTHR12835:SF5">
    <property type="entry name" value="BIOTIN--PROTEIN LIGASE"/>
    <property type="match status" value="1"/>
</dbReference>
<dbReference type="Pfam" id="PF08279">
    <property type="entry name" value="HTH_11"/>
    <property type="match status" value="1"/>
</dbReference>
<keyword evidence="5" id="KW-0805">Transcription regulation</keyword>
<dbReference type="SUPFAM" id="SSF55681">
    <property type="entry name" value="Class II aaRS and biotin synthetases"/>
    <property type="match status" value="1"/>
</dbReference>
<dbReference type="GO" id="GO:0005737">
    <property type="term" value="C:cytoplasm"/>
    <property type="evidence" value="ECO:0007669"/>
    <property type="project" value="TreeGrafter"/>
</dbReference>
<reference evidence="7" key="2">
    <citation type="submission" date="2009-12" db="EMBL/GenBank/DDBJ databases">
        <authorList>
            <person name="Madupu R."/>
            <person name="Durkin A.S."/>
            <person name="Torralba M."/>
            <person name="Methe B."/>
            <person name="Sutton G.G."/>
            <person name="Strausberg R.L."/>
            <person name="Nelson K.E."/>
        </authorList>
    </citation>
    <scope>NUCLEOTIDE SEQUENCE</scope>
    <source>
        <strain evidence="7">28L</strain>
    </source>
</reference>
<dbReference type="InterPro" id="IPR045864">
    <property type="entry name" value="aa-tRNA-synth_II/BPL/LPL"/>
</dbReference>
<dbReference type="RefSeq" id="WP_007391426.1">
    <property type="nucleotide sequence ID" value="NZ_ADGP01000033.1"/>
</dbReference>
<dbReference type="Pfam" id="PF03099">
    <property type="entry name" value="BPL_LplA_LipB"/>
    <property type="match status" value="1"/>
</dbReference>
<feature type="DNA-binding region" description="H-T-H motif" evidence="5">
    <location>
        <begin position="19"/>
        <end position="38"/>
    </location>
</feature>
<dbReference type="InterPro" id="IPR036388">
    <property type="entry name" value="WH-like_DNA-bd_sf"/>
</dbReference>
<gene>
    <name evidence="5" type="primary">birA</name>
    <name evidence="7" type="ORF">HMPREF0889_0769</name>
    <name evidence="8" type="ORF">HMPREF1039_1249</name>
</gene>
<dbReference type="CDD" id="cd16442">
    <property type="entry name" value="BPL"/>
    <property type="match status" value="1"/>
</dbReference>
<dbReference type="Gene3D" id="3.30.930.10">
    <property type="entry name" value="Bira Bifunctional Protein, Domain 2"/>
    <property type="match status" value="1"/>
</dbReference>
<dbReference type="InterPro" id="IPR030855">
    <property type="entry name" value="Bifunct_BirA"/>
</dbReference>
<dbReference type="SUPFAM" id="SSF46785">
    <property type="entry name" value="Winged helix' DNA-binding domain"/>
    <property type="match status" value="1"/>
</dbReference>
<dbReference type="PROSITE" id="PS51733">
    <property type="entry name" value="BPL_LPL_CATALYTIC"/>
    <property type="match status" value="1"/>
</dbReference>
<sequence length="328" mass="36811">MRQDILDYLTAHEGEFVSGQRISEALGISRTAVWKHIKVLKARGYVIESYTKKGYCLREAPELIVPEKIKAQVQTEFFGKQFIYLEKIDSTNTYAKKIADSGAPEGTVVLAEEQRGGRGRLDRSFLSPFAQGLWFSLILRPSFSPMEVSKLTLMAAVAVTKALHRCGLTECGIKWPNDILVHDKKVVGILTELHASAEKINYVVMGIGINVSLTKKMLPRELKRIVTSFAMENVEALRADILKTVLEELEHYYISVSENGFAPIIEEWKVLSCMMNREVEVSAIDRIFKGKAVGLDEDGNLLVETNKGTERVLAGDVHVRPLVMRRTN</sequence>
<dbReference type="EMBL" id="ADGP01000033">
    <property type="protein sequence ID" value="EFD93346.1"/>
    <property type="molecule type" value="Genomic_DNA"/>
</dbReference>
<dbReference type="Gene3D" id="2.30.30.100">
    <property type="match status" value="1"/>
</dbReference>
<reference evidence="8 10" key="3">
    <citation type="submission" date="2011-04" db="EMBL/GenBank/DDBJ databases">
        <authorList>
            <person name="Harkins D.M."/>
            <person name="Madupu R."/>
            <person name="Durkin A.S."/>
            <person name="Torralba M."/>
            <person name="Methe B."/>
            <person name="Sutton G.G."/>
            <person name="Nelson K.E."/>
        </authorList>
    </citation>
    <scope>NUCLEOTIDE SEQUENCE [LARGE SCALE GENOMIC DNA]</scope>
    <source>
        <strain evidence="8 10">UPII 199-6</strain>
    </source>
</reference>
<dbReference type="EMBL" id="AFIJ01000035">
    <property type="protein sequence ID" value="EGL39613.1"/>
    <property type="molecule type" value="Genomic_DNA"/>
</dbReference>
<name>D3LWV9_9FIRM</name>
<comment type="catalytic activity">
    <reaction evidence="5">
        <text>biotin + L-lysyl-[protein] + ATP = N(6)-biotinyl-L-lysyl-[protein] + AMP + diphosphate + H(+)</text>
        <dbReference type="Rhea" id="RHEA:11756"/>
        <dbReference type="Rhea" id="RHEA-COMP:9752"/>
        <dbReference type="Rhea" id="RHEA-COMP:10505"/>
        <dbReference type="ChEBI" id="CHEBI:15378"/>
        <dbReference type="ChEBI" id="CHEBI:29969"/>
        <dbReference type="ChEBI" id="CHEBI:30616"/>
        <dbReference type="ChEBI" id="CHEBI:33019"/>
        <dbReference type="ChEBI" id="CHEBI:57586"/>
        <dbReference type="ChEBI" id="CHEBI:83144"/>
        <dbReference type="ChEBI" id="CHEBI:456215"/>
        <dbReference type="EC" id="6.3.4.15"/>
    </reaction>
</comment>
<dbReference type="GO" id="GO:0009249">
    <property type="term" value="P:protein lipoylation"/>
    <property type="evidence" value="ECO:0007669"/>
    <property type="project" value="UniProtKB-ARBA"/>
</dbReference>
<proteinExistence type="inferred from homology"/>